<dbReference type="AlphaFoldDB" id="S5MXV0"/>
<dbReference type="EMBL" id="CP006608">
    <property type="protein sequence ID" value="AGR59429.1"/>
    <property type="molecule type" value="Genomic_DNA"/>
</dbReference>
<evidence type="ECO:0000313" key="1">
    <source>
        <dbReference type="EMBL" id="AGR59429.1"/>
    </source>
</evidence>
<dbReference type="HOGENOM" id="CLU_3296105_0_0_6"/>
<dbReference type="PATRIC" id="fig|1197719.3.peg.2238"/>
<accession>S5MXV0</accession>
<evidence type="ECO:0000313" key="2">
    <source>
        <dbReference type="Proteomes" id="UP000015042"/>
    </source>
</evidence>
<reference evidence="1 2" key="1">
    <citation type="submission" date="2013-07" db="EMBL/GenBank/DDBJ databases">
        <title>Genome sequence of Salmonella bongori N268-08 - a rare clinical isolate.</title>
        <authorList>
            <person name="Marti R."/>
            <person name="Hagens S."/>
            <person name="Loessner M.J."/>
            <person name="Klumpp J."/>
        </authorList>
    </citation>
    <scope>NUCLEOTIDE SEQUENCE [LARGE SCALE GENOMIC DNA]</scope>
    <source>
        <strain evidence="1 2">N268-08</strain>
    </source>
</reference>
<sequence length="40" mass="4534">MLPGSTVQPLIKLSDANNGINFILDFIIDYLSLWQSHYPV</sequence>
<organism evidence="1 2">
    <name type="scientific">Salmonella bongori N268-08</name>
    <dbReference type="NCBI Taxonomy" id="1197719"/>
    <lineage>
        <taxon>Bacteria</taxon>
        <taxon>Pseudomonadati</taxon>
        <taxon>Pseudomonadota</taxon>
        <taxon>Gammaproteobacteria</taxon>
        <taxon>Enterobacterales</taxon>
        <taxon>Enterobacteriaceae</taxon>
        <taxon>Salmonella</taxon>
    </lineage>
</organism>
<gene>
    <name evidence="1" type="ORF">A464_2244</name>
</gene>
<name>S5MXV0_SALBN</name>
<dbReference type="Proteomes" id="UP000015042">
    <property type="component" value="Chromosome"/>
</dbReference>
<dbReference type="KEGG" id="sbz:A464_2244"/>
<proteinExistence type="predicted"/>
<protein>
    <submittedName>
        <fullName evidence="1">Uncharacterized protein</fullName>
    </submittedName>
</protein>